<feature type="domain" description="FAD-binding FR-type" evidence="7">
    <location>
        <begin position="364"/>
        <end position="477"/>
    </location>
</feature>
<dbReference type="AlphaFoldDB" id="A0A2K1IAC8"/>
<dbReference type="CDD" id="cd06186">
    <property type="entry name" value="NOX_Duox_like_FAD_NADP"/>
    <property type="match status" value="1"/>
</dbReference>
<evidence type="ECO:0000256" key="5">
    <source>
        <dbReference type="ARBA" id="ARBA00023136"/>
    </source>
</evidence>
<evidence type="ECO:0000256" key="6">
    <source>
        <dbReference type="SAM" id="Phobius"/>
    </source>
</evidence>
<feature type="transmembrane region" description="Helical" evidence="6">
    <location>
        <begin position="55"/>
        <end position="75"/>
    </location>
</feature>
<dbReference type="EnsemblPlants" id="Pp3c27_2390V3.1">
    <property type="protein sequence ID" value="Pp3c27_2390V3.1"/>
    <property type="gene ID" value="Pp3c27_2390"/>
</dbReference>
<dbReference type="InterPro" id="IPR013121">
    <property type="entry name" value="Fe_red_NAD-bd_6"/>
</dbReference>
<reference evidence="8 10" key="1">
    <citation type="journal article" date="2008" name="Science">
        <title>The Physcomitrella genome reveals evolutionary insights into the conquest of land by plants.</title>
        <authorList>
            <person name="Rensing S."/>
            <person name="Lang D."/>
            <person name="Zimmer A."/>
            <person name="Terry A."/>
            <person name="Salamov A."/>
            <person name="Shapiro H."/>
            <person name="Nishiyama T."/>
            <person name="Perroud P.-F."/>
            <person name="Lindquist E."/>
            <person name="Kamisugi Y."/>
            <person name="Tanahashi T."/>
            <person name="Sakakibara K."/>
            <person name="Fujita T."/>
            <person name="Oishi K."/>
            <person name="Shin-I T."/>
            <person name="Kuroki Y."/>
            <person name="Toyoda A."/>
            <person name="Suzuki Y."/>
            <person name="Hashimoto A."/>
            <person name="Yamaguchi K."/>
            <person name="Sugano A."/>
            <person name="Kohara Y."/>
            <person name="Fujiyama A."/>
            <person name="Anterola A."/>
            <person name="Aoki S."/>
            <person name="Ashton N."/>
            <person name="Barbazuk W.B."/>
            <person name="Barker E."/>
            <person name="Bennetzen J."/>
            <person name="Bezanilla M."/>
            <person name="Blankenship R."/>
            <person name="Cho S.H."/>
            <person name="Dutcher S."/>
            <person name="Estelle M."/>
            <person name="Fawcett J.A."/>
            <person name="Gundlach H."/>
            <person name="Hanada K."/>
            <person name="Heyl A."/>
            <person name="Hicks K.A."/>
            <person name="Hugh J."/>
            <person name="Lohr M."/>
            <person name="Mayer K."/>
            <person name="Melkozernov A."/>
            <person name="Murata T."/>
            <person name="Nelson D."/>
            <person name="Pils B."/>
            <person name="Prigge M."/>
            <person name="Reiss B."/>
            <person name="Renner T."/>
            <person name="Rombauts S."/>
            <person name="Rushton P."/>
            <person name="Sanderfoot A."/>
            <person name="Schween G."/>
            <person name="Shiu S.-H."/>
            <person name="Stueber K."/>
            <person name="Theodoulou F.L."/>
            <person name="Tu H."/>
            <person name="Van de Peer Y."/>
            <person name="Verrier P.J."/>
            <person name="Waters E."/>
            <person name="Wood A."/>
            <person name="Yang L."/>
            <person name="Cove D."/>
            <person name="Cuming A."/>
            <person name="Hasebe M."/>
            <person name="Lucas S."/>
            <person name="Mishler D.B."/>
            <person name="Reski R."/>
            <person name="Grigoriev I."/>
            <person name="Quatrano R.S."/>
            <person name="Boore J.L."/>
        </authorList>
    </citation>
    <scope>NUCLEOTIDE SEQUENCE [LARGE SCALE GENOMIC DNA]</scope>
    <source>
        <strain evidence="9 10">cv. Gransden 2004</strain>
    </source>
</reference>
<dbReference type="GO" id="GO:0000293">
    <property type="term" value="F:ferric-chelate reductase activity"/>
    <property type="evidence" value="ECO:0000318"/>
    <property type="project" value="GO_Central"/>
</dbReference>
<comment type="subcellular location">
    <subcellularLocation>
        <location evidence="1">Membrane</location>
        <topology evidence="1">Multi-pass membrane protein</topology>
    </subcellularLocation>
</comment>
<evidence type="ECO:0000256" key="4">
    <source>
        <dbReference type="ARBA" id="ARBA00023002"/>
    </source>
</evidence>
<dbReference type="OrthoDB" id="167398at2759"/>
<dbReference type="GeneID" id="112278480"/>
<evidence type="ECO:0000256" key="1">
    <source>
        <dbReference type="ARBA" id="ARBA00004141"/>
    </source>
</evidence>
<name>A0A2K1IAC8_PHYPA</name>
<dbReference type="STRING" id="3218.A0A2K1IAC8"/>
<dbReference type="OMA" id="WILFWIT"/>
<evidence type="ECO:0000313" key="10">
    <source>
        <dbReference type="Proteomes" id="UP000006727"/>
    </source>
</evidence>
<feature type="transmembrane region" description="Helical" evidence="6">
    <location>
        <begin position="293"/>
        <end position="313"/>
    </location>
</feature>
<keyword evidence="5 6" id="KW-0472">Membrane</keyword>
<dbReference type="Gramene" id="Pp3c27_2390V3.2">
    <property type="protein sequence ID" value="Pp3c27_2390V3.2"/>
    <property type="gene ID" value="Pp3c27_2390"/>
</dbReference>
<dbReference type="Pfam" id="PF08022">
    <property type="entry name" value="FAD_binding_8"/>
    <property type="match status" value="1"/>
</dbReference>
<gene>
    <name evidence="9" type="primary">LOC112278480</name>
    <name evidence="8" type="ORF">PHYPA_030803</name>
</gene>
<dbReference type="InterPro" id="IPR013112">
    <property type="entry name" value="FAD-bd_8"/>
</dbReference>
<proteinExistence type="predicted"/>
<protein>
    <recommendedName>
        <fullName evidence="7">FAD-binding FR-type domain-containing protein</fullName>
    </recommendedName>
</protein>
<keyword evidence="3 6" id="KW-1133">Transmembrane helix</keyword>
<reference evidence="8 10" key="2">
    <citation type="journal article" date="2018" name="Plant J.">
        <title>The Physcomitrella patens chromosome-scale assembly reveals moss genome structure and evolution.</title>
        <authorList>
            <person name="Lang D."/>
            <person name="Ullrich K.K."/>
            <person name="Murat F."/>
            <person name="Fuchs J."/>
            <person name="Jenkins J."/>
            <person name="Haas F.B."/>
            <person name="Piednoel M."/>
            <person name="Gundlach H."/>
            <person name="Van Bel M."/>
            <person name="Meyberg R."/>
            <person name="Vives C."/>
            <person name="Morata J."/>
            <person name="Symeonidi A."/>
            <person name="Hiss M."/>
            <person name="Muchero W."/>
            <person name="Kamisugi Y."/>
            <person name="Saleh O."/>
            <person name="Blanc G."/>
            <person name="Decker E.L."/>
            <person name="van Gessel N."/>
            <person name="Grimwood J."/>
            <person name="Hayes R.D."/>
            <person name="Graham S.W."/>
            <person name="Gunter L.E."/>
            <person name="McDaniel S.F."/>
            <person name="Hoernstein S.N.W."/>
            <person name="Larsson A."/>
            <person name="Li F.W."/>
            <person name="Perroud P.F."/>
            <person name="Phillips J."/>
            <person name="Ranjan P."/>
            <person name="Rokshar D.S."/>
            <person name="Rothfels C.J."/>
            <person name="Schneider L."/>
            <person name="Shu S."/>
            <person name="Stevenson D.W."/>
            <person name="Thummler F."/>
            <person name="Tillich M."/>
            <person name="Villarreal Aguilar J.C."/>
            <person name="Widiez T."/>
            <person name="Wong G.K."/>
            <person name="Wymore A."/>
            <person name="Zhang Y."/>
            <person name="Zimmer A.D."/>
            <person name="Quatrano R.S."/>
            <person name="Mayer K.F.X."/>
            <person name="Goodstein D."/>
            <person name="Casacuberta J.M."/>
            <person name="Vandepoele K."/>
            <person name="Reski R."/>
            <person name="Cuming A.C."/>
            <person name="Tuskan G.A."/>
            <person name="Maumus F."/>
            <person name="Salse J."/>
            <person name="Schmutz J."/>
            <person name="Rensing S.A."/>
        </authorList>
    </citation>
    <scope>NUCLEOTIDE SEQUENCE [LARGE SCALE GENOMIC DNA]</scope>
    <source>
        <strain evidence="9 10">cv. Gransden 2004</strain>
    </source>
</reference>
<dbReference type="EnsemblPlants" id="Pp3c27_2390V3.2">
    <property type="protein sequence ID" value="Pp3c27_2390V3.2"/>
    <property type="gene ID" value="Pp3c27_2390"/>
</dbReference>
<dbReference type="Pfam" id="PF01794">
    <property type="entry name" value="Ferric_reduct"/>
    <property type="match status" value="1"/>
</dbReference>
<reference evidence="9" key="3">
    <citation type="submission" date="2020-12" db="UniProtKB">
        <authorList>
            <consortium name="EnsemblPlants"/>
        </authorList>
    </citation>
    <scope>IDENTIFICATION</scope>
</reference>
<organism evidence="8">
    <name type="scientific">Physcomitrium patens</name>
    <name type="common">Spreading-leaved earth moss</name>
    <name type="synonym">Physcomitrella patens</name>
    <dbReference type="NCBI Taxonomy" id="3218"/>
    <lineage>
        <taxon>Eukaryota</taxon>
        <taxon>Viridiplantae</taxon>
        <taxon>Streptophyta</taxon>
        <taxon>Embryophyta</taxon>
        <taxon>Bryophyta</taxon>
        <taxon>Bryophytina</taxon>
        <taxon>Bryopsida</taxon>
        <taxon>Funariidae</taxon>
        <taxon>Funariales</taxon>
        <taxon>Funariaceae</taxon>
        <taxon>Physcomitrium</taxon>
    </lineage>
</organism>
<dbReference type="Gramene" id="Pp3c27_2390V3.1">
    <property type="protein sequence ID" value="Pp3c27_2390V3.1"/>
    <property type="gene ID" value="Pp3c27_2390"/>
</dbReference>
<dbReference type="RefSeq" id="XP_024367800.1">
    <property type="nucleotide sequence ID" value="XM_024512032.1"/>
</dbReference>
<dbReference type="PANTHER" id="PTHR11972:SF69">
    <property type="entry name" value="FERRIC REDUCTION OXIDASE 6-RELATED"/>
    <property type="match status" value="1"/>
</dbReference>
<dbReference type="Gene3D" id="3.40.50.80">
    <property type="entry name" value="Nucleotide-binding domain of ferredoxin-NADP reductase (FNR) module"/>
    <property type="match status" value="2"/>
</dbReference>
<evidence type="ECO:0000313" key="9">
    <source>
        <dbReference type="EnsemblPlants" id="Pp3c27_2390V3.1"/>
    </source>
</evidence>
<dbReference type="SUPFAM" id="SSF52343">
    <property type="entry name" value="Ferredoxin reductase-like, C-terminal NADP-linked domain"/>
    <property type="match status" value="1"/>
</dbReference>
<dbReference type="InterPro" id="IPR017938">
    <property type="entry name" value="Riboflavin_synthase-like_b-brl"/>
</dbReference>
<accession>A0A2K1IAC8</accession>
<dbReference type="PANTHER" id="PTHR11972">
    <property type="entry name" value="NADPH OXIDASE"/>
    <property type="match status" value="1"/>
</dbReference>
<evidence type="ECO:0000313" key="8">
    <source>
        <dbReference type="EMBL" id="PNR26229.1"/>
    </source>
</evidence>
<keyword evidence="4" id="KW-0560">Oxidoreductase</keyword>
<dbReference type="InterPro" id="IPR017927">
    <property type="entry name" value="FAD-bd_FR_type"/>
</dbReference>
<feature type="transmembrane region" description="Helical" evidence="6">
    <location>
        <begin position="253"/>
        <end position="273"/>
    </location>
</feature>
<feature type="transmembrane region" description="Helical" evidence="6">
    <location>
        <begin position="159"/>
        <end position="182"/>
    </location>
</feature>
<dbReference type="Proteomes" id="UP000006727">
    <property type="component" value="Chromosome 27"/>
</dbReference>
<dbReference type="SFLD" id="SFLDS00052">
    <property type="entry name" value="Ferric_Reductase_Domain"/>
    <property type="match status" value="1"/>
</dbReference>
<dbReference type="InterPro" id="IPR039261">
    <property type="entry name" value="FNR_nucleotide-bd"/>
</dbReference>
<dbReference type="InterPro" id="IPR050369">
    <property type="entry name" value="RBOH/FRE"/>
</dbReference>
<feature type="transmembrane region" description="Helical" evidence="6">
    <location>
        <begin position="344"/>
        <end position="360"/>
    </location>
</feature>
<dbReference type="Pfam" id="PF08030">
    <property type="entry name" value="NAD_binding_6"/>
    <property type="match status" value="1"/>
</dbReference>
<evidence type="ECO:0000256" key="2">
    <source>
        <dbReference type="ARBA" id="ARBA00022692"/>
    </source>
</evidence>
<keyword evidence="10" id="KW-1185">Reference proteome</keyword>
<evidence type="ECO:0000259" key="7">
    <source>
        <dbReference type="PROSITE" id="PS51384"/>
    </source>
</evidence>
<dbReference type="PROSITE" id="PS51384">
    <property type="entry name" value="FAD_FR"/>
    <property type="match status" value="1"/>
</dbReference>
<dbReference type="KEGG" id="ppp:112278480"/>
<dbReference type="GO" id="GO:0005886">
    <property type="term" value="C:plasma membrane"/>
    <property type="evidence" value="ECO:0000318"/>
    <property type="project" value="GO_Central"/>
</dbReference>
<feature type="transmembrane region" description="Helical" evidence="6">
    <location>
        <begin position="646"/>
        <end position="668"/>
    </location>
</feature>
<dbReference type="SFLD" id="SFLDG01168">
    <property type="entry name" value="Ferric_reductase_subgroup_(FRE"/>
    <property type="match status" value="1"/>
</dbReference>
<evidence type="ECO:0000256" key="3">
    <source>
        <dbReference type="ARBA" id="ARBA00022989"/>
    </source>
</evidence>
<sequence>MYSQQGTGASFSSAPDSICHGKAPHGVFGAGVEKTSVVSYHGESTVPLPVRIGKVLLWAASWTVTVWWFTLWFRMPSTEGRAFRKTVQDELNYSTFWSKAATNYTMYAAPVIALAIFALLFLELEERYPERRCPSAKQPMLVRLYRAIWTQPILVKTPIGVVTIIDIVIIGMVLVCTCWIWGRLTVRQFAAIDAAKPKKGVPKWALKWDKLSDTLGKALPFTIGCLFMPVARGSPILRLIDVPFEQAVKYHRWMGYLTVLLVVVHGATYGVYAGAIHKIELLIEWPYYGTSNLAGTISCVAAMIMGATSIPYFRSRHFNTFFSMHQLYIVFFAFYVFHVDFSEVGGAFGPIFLFFIDRFLRMVQSRRQVRGVSARILPSGLVELKIPKQTGFKYNTLSFLYINFPGLSRLQWHPFSTASSPLNDDNNVSVIIKPLGDWTNALYSSVAAKDANDVKVKGCPFAVKVHAEGPYGHETNYFLRYKNLILVAGGAGVTPFLAIMTDLLKRHQLQQDNLPTNVQLIWCVRRRTELATLRTIRPNHIHPNYAYPEANKLTLNVKAYVTGQAKTAGQAELPMVEMPGLETTQKGVETYRGMSVINSYHNLWMIALICASMTGFVLMSGLFYTYVSAQRLQPKGHHFSTAVESILYFISLFVGIVICGGTVIFFWISSLSESGSGASAIANGHGQDIEENDDVTLLDNCIITEGSRPQFQDIFKEVAEKHDGEDVGVLVCGPESLQESVAAACRSRNFGNLMRTPFHYHSVSFDL</sequence>
<keyword evidence="2 6" id="KW-0812">Transmembrane</keyword>
<feature type="transmembrane region" description="Helical" evidence="6">
    <location>
        <begin position="320"/>
        <end position="338"/>
    </location>
</feature>
<dbReference type="SUPFAM" id="SSF63380">
    <property type="entry name" value="Riboflavin synthase domain-like"/>
    <property type="match status" value="1"/>
</dbReference>
<feature type="transmembrane region" description="Helical" evidence="6">
    <location>
        <begin position="104"/>
        <end position="122"/>
    </location>
</feature>
<dbReference type="EMBL" id="ABEU02000027">
    <property type="protein sequence ID" value="PNR26229.1"/>
    <property type="molecule type" value="Genomic_DNA"/>
</dbReference>
<feature type="transmembrane region" description="Helical" evidence="6">
    <location>
        <begin position="603"/>
        <end position="626"/>
    </location>
</feature>
<dbReference type="PaxDb" id="3218-PP1S54_173V6.1"/>
<dbReference type="InterPro" id="IPR013130">
    <property type="entry name" value="Fe3_Rdtase_TM_dom"/>
</dbReference>